<accession>A0A4R7FTC7</accession>
<keyword evidence="5" id="KW-1185">Reference proteome</keyword>
<evidence type="ECO:0000256" key="1">
    <source>
        <dbReference type="SAM" id="Phobius"/>
    </source>
</evidence>
<keyword evidence="2" id="KW-0732">Signal</keyword>
<reference evidence="4 5" key="1">
    <citation type="submission" date="2019-03" db="EMBL/GenBank/DDBJ databases">
        <title>Genomic Encyclopedia of Archaeal and Bacterial Type Strains, Phase II (KMG-II): from individual species to whole genera.</title>
        <authorList>
            <person name="Goeker M."/>
        </authorList>
    </citation>
    <scope>NUCLEOTIDE SEQUENCE [LARGE SCALE GENOMIC DNA]</scope>
    <source>
        <strain evidence="4 5">DSM 24782</strain>
    </source>
</reference>
<dbReference type="Proteomes" id="UP000295344">
    <property type="component" value="Unassembled WGS sequence"/>
</dbReference>
<name>A0A4R7FTC7_9MICO</name>
<gene>
    <name evidence="4" type="ORF">CLV52_1622</name>
</gene>
<evidence type="ECO:0000313" key="5">
    <source>
        <dbReference type="Proteomes" id="UP000295344"/>
    </source>
</evidence>
<evidence type="ECO:0000313" key="4">
    <source>
        <dbReference type="EMBL" id="TDS81048.1"/>
    </source>
</evidence>
<dbReference type="RefSeq" id="WP_162850754.1">
    <property type="nucleotide sequence ID" value="NZ_BAAARP010000003.1"/>
</dbReference>
<dbReference type="Pfam" id="PF08345">
    <property type="entry name" value="YscJ_FliF_C"/>
    <property type="match status" value="1"/>
</dbReference>
<evidence type="ECO:0000256" key="2">
    <source>
        <dbReference type="SAM" id="SignalP"/>
    </source>
</evidence>
<dbReference type="EMBL" id="SOAM01000001">
    <property type="protein sequence ID" value="TDS81048.1"/>
    <property type="molecule type" value="Genomic_DNA"/>
</dbReference>
<feature type="transmembrane region" description="Helical" evidence="1">
    <location>
        <begin position="192"/>
        <end position="209"/>
    </location>
</feature>
<sequence>MRRSVGVRARVLVAGVGAVLLLTGTGAATAATASTGTVPGGDTAAAVQAVLDRVLGPGNAVVVVSDTIRTSSGTTSTQAFGSGVPQSVVAATTGTSALLVQQDAVSSTSSTVATPAGGLVRQSVSVAVDRAHLGGRSVAAIRALVVSSSGIVAARGDRLSVVVTRFARPAPAPAPAPAPTPLTLLLPYAPQLIWVLGAVLALAVLAGAVRGRRRPA</sequence>
<keyword evidence="4" id="KW-0282">Flagellum</keyword>
<dbReference type="InterPro" id="IPR013556">
    <property type="entry name" value="Flag_M-ring_C"/>
</dbReference>
<keyword evidence="1" id="KW-1133">Transmembrane helix</keyword>
<keyword evidence="1" id="KW-0812">Transmembrane</keyword>
<feature type="chain" id="PRO_5020791992" evidence="2">
    <location>
        <begin position="31"/>
        <end position="216"/>
    </location>
</feature>
<organism evidence="4 5">
    <name type="scientific">Amnibacterium kyonggiense</name>
    <dbReference type="NCBI Taxonomy" id="595671"/>
    <lineage>
        <taxon>Bacteria</taxon>
        <taxon>Bacillati</taxon>
        <taxon>Actinomycetota</taxon>
        <taxon>Actinomycetes</taxon>
        <taxon>Micrococcales</taxon>
        <taxon>Microbacteriaceae</taxon>
        <taxon>Amnibacterium</taxon>
    </lineage>
</organism>
<feature type="signal peptide" evidence="2">
    <location>
        <begin position="1"/>
        <end position="30"/>
    </location>
</feature>
<evidence type="ECO:0000259" key="3">
    <source>
        <dbReference type="Pfam" id="PF08345"/>
    </source>
</evidence>
<keyword evidence="4" id="KW-0969">Cilium</keyword>
<feature type="domain" description="Flagellar M-ring C-terminal" evidence="3">
    <location>
        <begin position="104"/>
        <end position="166"/>
    </location>
</feature>
<protein>
    <submittedName>
        <fullName evidence="4">Flagellar M-ring protein</fullName>
    </submittedName>
</protein>
<keyword evidence="1" id="KW-0472">Membrane</keyword>
<proteinExistence type="predicted"/>
<dbReference type="AlphaFoldDB" id="A0A4R7FTC7"/>
<comment type="caution">
    <text evidence="4">The sequence shown here is derived from an EMBL/GenBank/DDBJ whole genome shotgun (WGS) entry which is preliminary data.</text>
</comment>
<keyword evidence="4" id="KW-0966">Cell projection</keyword>